<accession>A0A840QFR8</accession>
<dbReference type="Pfam" id="PF26354">
    <property type="entry name" value="DMF_alpha"/>
    <property type="match status" value="1"/>
</dbReference>
<dbReference type="Proteomes" id="UP000584374">
    <property type="component" value="Unassembled WGS sequence"/>
</dbReference>
<keyword evidence="3" id="KW-1185">Reference proteome</keyword>
<feature type="domain" description="N,N-dimethylformamidase alpha subunit" evidence="1">
    <location>
        <begin position="21"/>
        <end position="122"/>
    </location>
</feature>
<evidence type="ECO:0000259" key="1">
    <source>
        <dbReference type="Pfam" id="PF26354"/>
    </source>
</evidence>
<reference evidence="2 3" key="1">
    <citation type="submission" date="2020-08" db="EMBL/GenBank/DDBJ databases">
        <title>Sequencing the genomes of 1000 actinobacteria strains.</title>
        <authorList>
            <person name="Klenk H.-P."/>
        </authorList>
    </citation>
    <scope>NUCLEOTIDE SEQUENCE [LARGE SCALE GENOMIC DNA]</scope>
    <source>
        <strain evidence="2 3">DSM 45584</strain>
    </source>
</reference>
<sequence>MAVELPSQEEQFAREHAAYLQVEQHILETEVKPRITQAIIDEHRTRPIGKHSDELERVLIYLRKHHLKMPGKYILVCTKPHEEWRIATIIGTPGRPPELLPDSFPDRYEAEHGLFLKRLADADLLPAY</sequence>
<evidence type="ECO:0000313" key="3">
    <source>
        <dbReference type="Proteomes" id="UP000584374"/>
    </source>
</evidence>
<dbReference type="RefSeq" id="WP_184732202.1">
    <property type="nucleotide sequence ID" value="NZ_JACHIW010000002.1"/>
</dbReference>
<proteinExistence type="predicted"/>
<dbReference type="EMBL" id="JACHIW010000002">
    <property type="protein sequence ID" value="MBB5159684.1"/>
    <property type="molecule type" value="Genomic_DNA"/>
</dbReference>
<organism evidence="2 3">
    <name type="scientific">Saccharopolyspora phatthalungensis</name>
    <dbReference type="NCBI Taxonomy" id="664693"/>
    <lineage>
        <taxon>Bacteria</taxon>
        <taxon>Bacillati</taxon>
        <taxon>Actinomycetota</taxon>
        <taxon>Actinomycetes</taxon>
        <taxon>Pseudonocardiales</taxon>
        <taxon>Pseudonocardiaceae</taxon>
        <taxon>Saccharopolyspora</taxon>
    </lineage>
</organism>
<dbReference type="InterPro" id="IPR058713">
    <property type="entry name" value="DMF_alpha_dom"/>
</dbReference>
<name>A0A840QFR8_9PSEU</name>
<comment type="caution">
    <text evidence="2">The sequence shown here is derived from an EMBL/GenBank/DDBJ whole genome shotgun (WGS) entry which is preliminary data.</text>
</comment>
<dbReference type="AlphaFoldDB" id="A0A840QFR8"/>
<protein>
    <recommendedName>
        <fullName evidence="1">N,N-dimethylformamidase alpha subunit domain-containing protein</fullName>
    </recommendedName>
</protein>
<gene>
    <name evidence="2" type="ORF">BJ970_007283</name>
</gene>
<evidence type="ECO:0000313" key="2">
    <source>
        <dbReference type="EMBL" id="MBB5159684.1"/>
    </source>
</evidence>